<dbReference type="InterPro" id="IPR058684">
    <property type="entry name" value="YopA_M"/>
</dbReference>
<organism evidence="2 3">
    <name type="scientific">Peribacillus asahii</name>
    <dbReference type="NCBI Taxonomy" id="228899"/>
    <lineage>
        <taxon>Bacteria</taxon>
        <taxon>Bacillati</taxon>
        <taxon>Bacillota</taxon>
        <taxon>Bacilli</taxon>
        <taxon>Bacillales</taxon>
        <taxon>Bacillaceae</taxon>
        <taxon>Peribacillus</taxon>
    </lineage>
</organism>
<evidence type="ECO:0000313" key="3">
    <source>
        <dbReference type="Proteomes" id="UP000283095"/>
    </source>
</evidence>
<dbReference type="Proteomes" id="UP000283095">
    <property type="component" value="Chromosome"/>
</dbReference>
<evidence type="ECO:0000313" key="2">
    <source>
        <dbReference type="EMBL" id="AZV42007.1"/>
    </source>
</evidence>
<accession>A0A3Q9RLL7</accession>
<name>A0A3Q9RLL7_9BACI</name>
<dbReference type="Pfam" id="PF26308">
    <property type="entry name" value="YopA_M"/>
    <property type="match status" value="1"/>
</dbReference>
<protein>
    <recommendedName>
        <fullName evidence="1">YopA central domain-containing protein</fullName>
    </recommendedName>
</protein>
<dbReference type="RefSeq" id="WP_127759580.1">
    <property type="nucleotide sequence ID" value="NZ_CP026095.1"/>
</dbReference>
<sequence>MIEDELNLSNSLVSVINMNSVNERINLYEGKAIFRFEDREVKSHCKIYIEWLPRPYIKFDAVFQERTRINFNEKVKFKLKDDIEEEVLFTKTDIMAIEVSGIFTRGFSLKDDKRKMNVLEFTLINGFDNFGEWIKSETHRYAGRINFSYMGYRIIIDKVHNYKEIFDELKQIGGYSITHHAQILRNDGLDFSEEDGMKLIEAVEWLMSFANGQRVGVCSLCGYQGTKKVLEKYLRPWVDSNKSTVVTWYPKNYPTNDALEDVFPNLVEKLNDELWGDVLPVVLSWYLDSRSSIIVENKIVSIQIALETLAWTYIVEEKEIMDGNIFNNKLRASDKLRMFLYELEIPRKTPNNIMQGLDKKYEDGTYLFTECRNNIVHPKKKKNDTFLKDINKMVGVLNLGINYLELSMLRIIDYNGIYTNLIAENPKERDRRVPWFYC</sequence>
<evidence type="ECO:0000259" key="1">
    <source>
        <dbReference type="Pfam" id="PF26308"/>
    </source>
</evidence>
<dbReference type="EMBL" id="CP026095">
    <property type="protein sequence ID" value="AZV42007.1"/>
    <property type="molecule type" value="Genomic_DNA"/>
</dbReference>
<proteinExistence type="predicted"/>
<dbReference type="KEGG" id="pasa:BAOM_1397"/>
<dbReference type="OrthoDB" id="2443673at2"/>
<dbReference type="AlphaFoldDB" id="A0A3Q9RLL7"/>
<gene>
    <name evidence="2" type="ORF">BAOM_1397</name>
</gene>
<feature type="domain" description="YopA central" evidence="1">
    <location>
        <begin position="112"/>
        <end position="243"/>
    </location>
</feature>
<reference evidence="2 3" key="1">
    <citation type="submission" date="2018-01" db="EMBL/GenBank/DDBJ databases">
        <title>Bacillus asahii Genome sequencing and assembly.</title>
        <authorList>
            <person name="Jiang H."/>
            <person name="Feng Y."/>
            <person name="Zhao F."/>
            <person name="Lin X."/>
        </authorList>
    </citation>
    <scope>NUCLEOTIDE SEQUENCE [LARGE SCALE GENOMIC DNA]</scope>
    <source>
        <strain evidence="2 3">OM18</strain>
    </source>
</reference>